<protein>
    <submittedName>
        <fullName evidence="3">Fructosamine-3-kinase</fullName>
    </submittedName>
</protein>
<dbReference type="Gene3D" id="3.30.200.20">
    <property type="entry name" value="Phosphorylase Kinase, domain 1"/>
    <property type="match status" value="1"/>
</dbReference>
<proteinExistence type="inferred from homology"/>
<sequence>MTTHPAQQAASRFAQIAALIGEEGAFEVRSLGGGDLSDIWQLDFASRRRVVVKNGPHVATEAAMLDALAATGVAVPPVLAVQGDLLALGYVRQGGKGDEAWSALGQAMRCLHEVKQPPRYGWDEDYAFGAVPIINDWTLDWRDFWRDCRLRPFLDSLPREVAARVNHLSQTLDRFLPSAPRPTLLHGDLWTGNFITSPAPEGGIRAVLIDPACYIGDASADFAILTLFATPPEAFWRSYGPLPEEYERSINVYRLWPALVHYRLFGATYLGLVQSLLDTLEL</sequence>
<reference evidence="3 4" key="1">
    <citation type="journal article" date="2014" name="Genome Biol. Evol.">
        <title>Acetic acid bacteria genomes reveal functional traits for adaptation to life in insect guts.</title>
        <authorList>
            <person name="Chouaia B."/>
            <person name="Gaiarsa S."/>
            <person name="Crotti E."/>
            <person name="Comandatore F."/>
            <person name="Degli Esposti M."/>
            <person name="Ricci I."/>
            <person name="Alma A."/>
            <person name="Favia G."/>
            <person name="Bandi C."/>
            <person name="Daffonchio D."/>
        </authorList>
    </citation>
    <scope>NUCLEOTIDE SEQUENCE [LARGE SCALE GENOMIC DNA]</scope>
    <source>
        <strain evidence="3 4">SF2.1</strain>
    </source>
</reference>
<evidence type="ECO:0000313" key="3">
    <source>
        <dbReference type="EMBL" id="CDG40147.1"/>
    </source>
</evidence>
<dbReference type="Proteomes" id="UP000027583">
    <property type="component" value="Unassembled WGS sequence"/>
</dbReference>
<organism evidence="3 4">
    <name type="scientific">Asaia bogorensis</name>
    <dbReference type="NCBI Taxonomy" id="91915"/>
    <lineage>
        <taxon>Bacteria</taxon>
        <taxon>Pseudomonadati</taxon>
        <taxon>Pseudomonadota</taxon>
        <taxon>Alphaproteobacteria</taxon>
        <taxon>Acetobacterales</taxon>
        <taxon>Acetobacteraceae</taxon>
        <taxon>Asaia</taxon>
    </lineage>
</organism>
<dbReference type="PIRSF" id="PIRSF006221">
    <property type="entry name" value="Ketosamine-3-kinase"/>
    <property type="match status" value="1"/>
</dbReference>
<accession>A0A060QLA4</accession>
<dbReference type="SUPFAM" id="SSF56112">
    <property type="entry name" value="Protein kinase-like (PK-like)"/>
    <property type="match status" value="1"/>
</dbReference>
<dbReference type="InterPro" id="IPR016477">
    <property type="entry name" value="Fructo-/Ketosamine-3-kinase"/>
</dbReference>
<dbReference type="InterPro" id="IPR011009">
    <property type="entry name" value="Kinase-like_dom_sf"/>
</dbReference>
<evidence type="ECO:0000313" key="4">
    <source>
        <dbReference type="Proteomes" id="UP000027583"/>
    </source>
</evidence>
<comment type="caution">
    <text evidence="3">The sequence shown here is derived from an EMBL/GenBank/DDBJ whole genome shotgun (WGS) entry which is preliminary data.</text>
</comment>
<dbReference type="RefSeq" id="WP_023979051.1">
    <property type="nucleotide sequence ID" value="NZ_CBLX010000013.1"/>
</dbReference>
<dbReference type="GO" id="GO:0016301">
    <property type="term" value="F:kinase activity"/>
    <property type="evidence" value="ECO:0007669"/>
    <property type="project" value="UniProtKB-UniRule"/>
</dbReference>
<reference evidence="3 4" key="2">
    <citation type="journal article" date="2014" name="PLoS ONE">
        <title>Evolution of mitochondria reconstructed from the energy metabolism of living bacteria.</title>
        <authorList>
            <person name="Degli Esposti M."/>
            <person name="Chouaia B."/>
            <person name="Comandatore F."/>
            <person name="Crotti E."/>
            <person name="Sassera D."/>
            <person name="Lievens P.M."/>
            <person name="Daffonchio D."/>
            <person name="Bandi C."/>
        </authorList>
    </citation>
    <scope>NUCLEOTIDE SEQUENCE [LARGE SCALE GENOMIC DNA]</scope>
    <source>
        <strain evidence="3 4">SF2.1</strain>
    </source>
</reference>
<keyword evidence="2" id="KW-0808">Transferase</keyword>
<evidence type="ECO:0000256" key="1">
    <source>
        <dbReference type="ARBA" id="ARBA00009460"/>
    </source>
</evidence>
<evidence type="ECO:0000256" key="2">
    <source>
        <dbReference type="PIRNR" id="PIRNR006221"/>
    </source>
</evidence>
<name>A0A060QLA4_9PROT</name>
<dbReference type="Gene3D" id="3.90.1200.10">
    <property type="match status" value="1"/>
</dbReference>
<dbReference type="PANTHER" id="PTHR12149:SF8">
    <property type="entry name" value="PROTEIN-RIBULOSAMINE 3-KINASE"/>
    <property type="match status" value="1"/>
</dbReference>
<keyword evidence="2" id="KW-0418">Kinase</keyword>
<dbReference type="eggNOG" id="COG3001">
    <property type="taxonomic scope" value="Bacteria"/>
</dbReference>
<dbReference type="AlphaFoldDB" id="A0A060QLA4"/>
<comment type="similarity">
    <text evidence="1 2">Belongs to the fructosamine kinase family.</text>
</comment>
<dbReference type="Pfam" id="PF03881">
    <property type="entry name" value="Fructosamin_kin"/>
    <property type="match status" value="1"/>
</dbReference>
<gene>
    <name evidence="3" type="ORF">ASAP_2102</name>
</gene>
<dbReference type="PANTHER" id="PTHR12149">
    <property type="entry name" value="FRUCTOSAMINE 3 KINASE-RELATED PROTEIN"/>
    <property type="match status" value="1"/>
</dbReference>
<dbReference type="EMBL" id="CBLX010000013">
    <property type="protein sequence ID" value="CDG40147.1"/>
    <property type="molecule type" value="Genomic_DNA"/>
</dbReference>